<dbReference type="RefSeq" id="XP_021868085.1">
    <property type="nucleotide sequence ID" value="XM_022017131.1"/>
</dbReference>
<evidence type="ECO:0000256" key="13">
    <source>
        <dbReference type="SAM" id="MobiDB-lite"/>
    </source>
</evidence>
<gene>
    <name evidence="15" type="ORF">BD324DRAFT_638568</name>
</gene>
<comment type="similarity">
    <text evidence="2">Belongs to the GPC1 family.</text>
</comment>
<feature type="compositionally biased region" description="Low complexity" evidence="13">
    <location>
        <begin position="455"/>
        <end position="464"/>
    </location>
</feature>
<keyword evidence="9 14" id="KW-0472">Membrane</keyword>
<feature type="transmembrane region" description="Helical" evidence="14">
    <location>
        <begin position="280"/>
        <end position="298"/>
    </location>
</feature>
<dbReference type="OrthoDB" id="406287at2759"/>
<evidence type="ECO:0000256" key="2">
    <source>
        <dbReference type="ARBA" id="ARBA00006675"/>
    </source>
</evidence>
<dbReference type="AlphaFoldDB" id="A0A1Y1U8E7"/>
<dbReference type="GeneID" id="33558940"/>
<evidence type="ECO:0000256" key="9">
    <source>
        <dbReference type="ARBA" id="ARBA00023136"/>
    </source>
</evidence>
<evidence type="ECO:0000256" key="5">
    <source>
        <dbReference type="ARBA" id="ARBA00022679"/>
    </source>
</evidence>
<dbReference type="PANTHER" id="PTHR31201">
    <property type="entry name" value="OS01G0585100 PROTEIN"/>
    <property type="match status" value="1"/>
</dbReference>
<feature type="transmembrane region" description="Helical" evidence="14">
    <location>
        <begin position="318"/>
        <end position="337"/>
    </location>
</feature>
<sequence>MMADTSSHDLKSSMSSSSIADSPVARRPGLTRSSSSLSGIMSFSSLERNGEEWSGTALTLLDVIETFFDSRLDLFNRRLKAQSARLKSRAVELLPKGLRTPAGGGILIADEEEEDLGNGSDGLRKRKDLRGRGEAYKKEVEREVDRIKVKLAAKVTHLSGSWRSAQIVRTRDKISFLFGVLSLAFTCCLYGIAPEWMPVAYTAQSAFYLPTRIWTYKRKAWHYFLFGLCYFVNVLDLLWMWVFPGSAVMFICCYLLTLGPLASAIITWRNSLVFHSLDKVTSLFIHIYPPLTLTVILHGYKDAPARYPALNHVHDYKWWTMILMAAVPYTLWQAAYYKFISVDRKSKIESGQRQSSFHYMLNDKRGPIGKALRGIKPDHRELWFIFGQLIYSIIFMLPPATLLIRSAHASYAFLIIIFAVSAWNGATFYVEVFGRKFEKELERLRKEMELASASGTSLASSGATPSMPSTPFVDQPISPNSIGDQTDAENLDASPLMLPGTNEHASEMEVPEMTLDKAAGEIDRGSSASKSKTM</sequence>
<comment type="subcellular location">
    <subcellularLocation>
        <location evidence="1">Membrane</location>
        <topology evidence="1">Multi-pass membrane protein</topology>
    </subcellularLocation>
</comment>
<dbReference type="InParanoid" id="A0A1Y1U8E7"/>
<dbReference type="Proteomes" id="UP000193218">
    <property type="component" value="Unassembled WGS sequence"/>
</dbReference>
<proteinExistence type="inferred from homology"/>
<dbReference type="PANTHER" id="PTHR31201:SF1">
    <property type="entry name" value="GLYCEROPHOSPHOCHOLINE ACYLTRANSFERASE 1"/>
    <property type="match status" value="1"/>
</dbReference>
<dbReference type="GO" id="GO:0016020">
    <property type="term" value="C:membrane"/>
    <property type="evidence" value="ECO:0007669"/>
    <property type="project" value="UniProtKB-SubCell"/>
</dbReference>
<feature type="compositionally biased region" description="Basic and acidic residues" evidence="13">
    <location>
        <begin position="1"/>
        <end position="11"/>
    </location>
</feature>
<keyword evidence="8" id="KW-0443">Lipid metabolism</keyword>
<keyword evidence="7 14" id="KW-1133">Transmembrane helix</keyword>
<feature type="transmembrane region" description="Helical" evidence="14">
    <location>
        <begin position="223"/>
        <end position="242"/>
    </location>
</feature>
<comment type="caution">
    <text evidence="15">The sequence shown here is derived from an EMBL/GenBank/DDBJ whole genome shotgun (WGS) entry which is preliminary data.</text>
</comment>
<reference evidence="15 16" key="1">
    <citation type="submission" date="2017-03" db="EMBL/GenBank/DDBJ databases">
        <title>Widespread Adenine N6-methylation of Active Genes in Fungi.</title>
        <authorList>
            <consortium name="DOE Joint Genome Institute"/>
            <person name="Mondo S.J."/>
            <person name="Dannebaum R.O."/>
            <person name="Kuo R.C."/>
            <person name="Louie K.B."/>
            <person name="Bewick A.J."/>
            <person name="Labutti K."/>
            <person name="Haridas S."/>
            <person name="Kuo A."/>
            <person name="Salamov A."/>
            <person name="Ahrendt S.R."/>
            <person name="Lau R."/>
            <person name="Bowen B.P."/>
            <person name="Lipzen A."/>
            <person name="Sullivan W."/>
            <person name="Andreopoulos W.B."/>
            <person name="Clum A."/>
            <person name="Lindquist E."/>
            <person name="Daum C."/>
            <person name="Northen T.R."/>
            <person name="Ramamoorthy G."/>
            <person name="Schmitz R.J."/>
            <person name="Gryganskyi A."/>
            <person name="Culley D."/>
            <person name="Magnuson J."/>
            <person name="James T.Y."/>
            <person name="O'Malley M.A."/>
            <person name="Stajich J.E."/>
            <person name="Spatafora J.W."/>
            <person name="Visel A."/>
            <person name="Grigoriev I.V."/>
        </authorList>
    </citation>
    <scope>NUCLEOTIDE SEQUENCE [LARGE SCALE GENOMIC DNA]</scope>
    <source>
        <strain evidence="15 16">NRRL Y-17943</strain>
    </source>
</reference>
<feature type="region of interest" description="Disordered" evidence="13">
    <location>
        <begin position="1"/>
        <end position="35"/>
    </location>
</feature>
<feature type="transmembrane region" description="Helical" evidence="14">
    <location>
        <begin position="248"/>
        <end position="268"/>
    </location>
</feature>
<keyword evidence="12" id="KW-0012">Acyltransferase</keyword>
<evidence type="ECO:0000313" key="16">
    <source>
        <dbReference type="Proteomes" id="UP000193218"/>
    </source>
</evidence>
<keyword evidence="16" id="KW-1185">Reference proteome</keyword>
<evidence type="ECO:0000256" key="4">
    <source>
        <dbReference type="ARBA" id="ARBA00022516"/>
    </source>
</evidence>
<keyword evidence="10" id="KW-0594">Phospholipid biosynthesis</keyword>
<dbReference type="Pfam" id="PF10998">
    <property type="entry name" value="DUF2838"/>
    <property type="match status" value="1"/>
</dbReference>
<dbReference type="EMBL" id="NBSH01000017">
    <property type="protein sequence ID" value="ORX33786.1"/>
    <property type="molecule type" value="Genomic_DNA"/>
</dbReference>
<keyword evidence="4" id="KW-0444">Lipid biosynthesis</keyword>
<keyword evidence="11" id="KW-1208">Phospholipid metabolism</keyword>
<protein>
    <recommendedName>
        <fullName evidence="3">Glycerophosphocholine acyltransferase 1</fullName>
    </recommendedName>
</protein>
<name>A0A1Y1U8E7_9TREE</name>
<evidence type="ECO:0000256" key="11">
    <source>
        <dbReference type="ARBA" id="ARBA00023264"/>
    </source>
</evidence>
<dbReference type="GO" id="GO:0006656">
    <property type="term" value="P:phosphatidylcholine biosynthetic process"/>
    <property type="evidence" value="ECO:0007669"/>
    <property type="project" value="TreeGrafter"/>
</dbReference>
<evidence type="ECO:0000256" key="10">
    <source>
        <dbReference type="ARBA" id="ARBA00023209"/>
    </source>
</evidence>
<feature type="transmembrane region" description="Helical" evidence="14">
    <location>
        <begin position="382"/>
        <end position="404"/>
    </location>
</feature>
<feature type="region of interest" description="Disordered" evidence="13">
    <location>
        <begin position="455"/>
        <end position="503"/>
    </location>
</feature>
<dbReference type="GO" id="GO:0016746">
    <property type="term" value="F:acyltransferase activity"/>
    <property type="evidence" value="ECO:0007669"/>
    <property type="project" value="UniProtKB-KW"/>
</dbReference>
<keyword evidence="6 14" id="KW-0812">Transmembrane</keyword>
<evidence type="ECO:0000256" key="12">
    <source>
        <dbReference type="ARBA" id="ARBA00023315"/>
    </source>
</evidence>
<feature type="transmembrane region" description="Helical" evidence="14">
    <location>
        <begin position="410"/>
        <end position="430"/>
    </location>
</feature>
<keyword evidence="5" id="KW-0808">Transferase</keyword>
<evidence type="ECO:0000256" key="6">
    <source>
        <dbReference type="ARBA" id="ARBA00022692"/>
    </source>
</evidence>
<evidence type="ECO:0000256" key="7">
    <source>
        <dbReference type="ARBA" id="ARBA00022989"/>
    </source>
</evidence>
<accession>A0A1Y1U8E7</accession>
<feature type="compositionally biased region" description="Low complexity" evidence="13">
    <location>
        <begin position="12"/>
        <end position="22"/>
    </location>
</feature>
<feature type="transmembrane region" description="Helical" evidence="14">
    <location>
        <begin position="174"/>
        <end position="193"/>
    </location>
</feature>
<evidence type="ECO:0000256" key="3">
    <source>
        <dbReference type="ARBA" id="ARBA00019082"/>
    </source>
</evidence>
<organism evidence="15 16">
    <name type="scientific">Kockovaella imperatae</name>
    <dbReference type="NCBI Taxonomy" id="4999"/>
    <lineage>
        <taxon>Eukaryota</taxon>
        <taxon>Fungi</taxon>
        <taxon>Dikarya</taxon>
        <taxon>Basidiomycota</taxon>
        <taxon>Agaricomycotina</taxon>
        <taxon>Tremellomycetes</taxon>
        <taxon>Tremellales</taxon>
        <taxon>Cuniculitremaceae</taxon>
        <taxon>Kockovaella</taxon>
    </lineage>
</organism>
<dbReference type="InterPro" id="IPR021261">
    <property type="entry name" value="GPCAT"/>
</dbReference>
<evidence type="ECO:0000256" key="8">
    <source>
        <dbReference type="ARBA" id="ARBA00023098"/>
    </source>
</evidence>
<evidence type="ECO:0000256" key="1">
    <source>
        <dbReference type="ARBA" id="ARBA00004141"/>
    </source>
</evidence>
<evidence type="ECO:0000313" key="15">
    <source>
        <dbReference type="EMBL" id="ORX33786.1"/>
    </source>
</evidence>
<evidence type="ECO:0000256" key="14">
    <source>
        <dbReference type="SAM" id="Phobius"/>
    </source>
</evidence>
<dbReference type="FunCoup" id="A0A1Y1U8E7">
    <property type="interactions" value="34"/>
</dbReference>